<dbReference type="Pfam" id="PF14395">
    <property type="entry name" value="COOH-NH2_lig"/>
    <property type="match status" value="1"/>
</dbReference>
<evidence type="ECO:0008006" key="2">
    <source>
        <dbReference type="Google" id="ProtNLM"/>
    </source>
</evidence>
<name>A0A1B2DT98_9BACL</name>
<proteinExistence type="predicted"/>
<reference evidence="1" key="1">
    <citation type="submission" date="2016-08" db="EMBL/GenBank/DDBJ databases">
        <title>Complete Genome Seqeunce of Paenibacillus sp. BIHB 4019 from tea rhizoplane.</title>
        <authorList>
            <person name="Thakur R."/>
            <person name="Swarnkar M.K."/>
            <person name="Gulati A."/>
        </authorList>
    </citation>
    <scope>NUCLEOTIDE SEQUENCE [LARGE SCALE GENOMIC DNA]</scope>
    <source>
        <strain evidence="1">BIHB4019</strain>
    </source>
</reference>
<organism evidence="1">
    <name type="scientific">Paenibacillus sp. BIHB 4019</name>
    <dbReference type="NCBI Taxonomy" id="1870819"/>
    <lineage>
        <taxon>Bacteria</taxon>
        <taxon>Bacillati</taxon>
        <taxon>Bacillota</taxon>
        <taxon>Bacilli</taxon>
        <taxon>Bacillales</taxon>
        <taxon>Paenibacillaceae</taxon>
        <taxon>Paenibacillus</taxon>
    </lineage>
</organism>
<dbReference type="InterPro" id="IPR025681">
    <property type="entry name" value="COOH-NH2_lig"/>
</dbReference>
<gene>
    <name evidence="1" type="ORF">BBD42_23460</name>
</gene>
<dbReference type="AlphaFoldDB" id="A0A1B2DT98"/>
<sequence>MSAAEQQQRLRRAGLLRRQELGDSDRLYKVAIAHLEPIELQRLDRRGRPAAGQPLLRAEPGGHAAAPWPRDAALRRVIRAAVAALYALGLDMGEAEVVLGEGGRAAVRAAGVLRDAKLRAVGLARMAAWYEAAAAPVPGTAPKLLLGADPEFALVRPDGRIVPASRFFGDGAQGAAGSDAMLIGRRIVYPVAELRPEPAESPAALAAHLRRLLLRAAERISDPSLCWVAGAMPVPGLPLGGHIHLSGTPLSSRLLRLLDSYAAFPLALVEDPAGRGRRPRYGALGEYRQQPHGGFEYRTLPSWLISPAAAKAALALALLCARETRALTDIPALDERYVEAFYSGDHAELAGCLDPLASAMAATPSYAALAADIEPLLDAARRGITWDERADIRHKWRIPMLAPASNKRPNK</sequence>
<evidence type="ECO:0000313" key="1">
    <source>
        <dbReference type="EMBL" id="ANY70941.1"/>
    </source>
</evidence>
<protein>
    <recommendedName>
        <fullName evidence="2">PhiEco32-like amidoligase-type 2 protein</fullName>
    </recommendedName>
</protein>
<accession>A0A1B2DT98</accession>
<dbReference type="EMBL" id="CP016808">
    <property type="protein sequence ID" value="ANY70941.1"/>
    <property type="molecule type" value="Genomic_DNA"/>
</dbReference>